<reference evidence="2 3" key="1">
    <citation type="submission" date="2021-06" db="EMBL/GenBank/DDBJ databases">
        <title>Caerostris darwini draft genome.</title>
        <authorList>
            <person name="Kono N."/>
            <person name="Arakawa K."/>
        </authorList>
    </citation>
    <scope>NUCLEOTIDE SEQUENCE [LARGE SCALE GENOMIC DNA]</scope>
</reference>
<dbReference type="AlphaFoldDB" id="A0AAV4S484"/>
<comment type="caution">
    <text evidence="2">The sequence shown here is derived from an EMBL/GenBank/DDBJ whole genome shotgun (WGS) entry which is preliminary data.</text>
</comment>
<gene>
    <name evidence="2" type="ORF">CDAR_480701</name>
</gene>
<dbReference type="Proteomes" id="UP001054837">
    <property type="component" value="Unassembled WGS sequence"/>
</dbReference>
<evidence type="ECO:0000256" key="1">
    <source>
        <dbReference type="SAM" id="MobiDB-lite"/>
    </source>
</evidence>
<evidence type="ECO:0000313" key="2">
    <source>
        <dbReference type="EMBL" id="GIY26853.1"/>
    </source>
</evidence>
<evidence type="ECO:0000313" key="3">
    <source>
        <dbReference type="Proteomes" id="UP001054837"/>
    </source>
</evidence>
<sequence length="130" mass="14086">MYRDATPLNLSTLSQNTPVVQFTYFDKAFPSQSSCIGAQVSQPKPPSGVRAPAKPGSKHKGFVGPLHFHPLHPCAFPLVFTSFLGCCGVIQVQFPSVTSSIEFIPQSCLVASVSLVLVRKKISKIRAKEQ</sequence>
<keyword evidence="3" id="KW-1185">Reference proteome</keyword>
<organism evidence="2 3">
    <name type="scientific">Caerostris darwini</name>
    <dbReference type="NCBI Taxonomy" id="1538125"/>
    <lineage>
        <taxon>Eukaryota</taxon>
        <taxon>Metazoa</taxon>
        <taxon>Ecdysozoa</taxon>
        <taxon>Arthropoda</taxon>
        <taxon>Chelicerata</taxon>
        <taxon>Arachnida</taxon>
        <taxon>Araneae</taxon>
        <taxon>Araneomorphae</taxon>
        <taxon>Entelegynae</taxon>
        <taxon>Araneoidea</taxon>
        <taxon>Araneidae</taxon>
        <taxon>Caerostris</taxon>
    </lineage>
</organism>
<proteinExistence type="predicted"/>
<accession>A0AAV4S484</accession>
<name>A0AAV4S484_9ARAC</name>
<dbReference type="EMBL" id="BPLQ01006978">
    <property type="protein sequence ID" value="GIY26853.1"/>
    <property type="molecule type" value="Genomic_DNA"/>
</dbReference>
<protein>
    <submittedName>
        <fullName evidence="2">Uncharacterized protein</fullName>
    </submittedName>
</protein>
<feature type="region of interest" description="Disordered" evidence="1">
    <location>
        <begin position="36"/>
        <end position="56"/>
    </location>
</feature>